<keyword evidence="6" id="KW-1185">Reference proteome</keyword>
<protein>
    <submittedName>
        <fullName evidence="5">Pilus assembly protein N-terminal domain-containing protein</fullName>
    </submittedName>
</protein>
<name>A0ABS0ZDN0_9GAMM</name>
<feature type="chain" id="PRO_5047407093" evidence="2">
    <location>
        <begin position="21"/>
        <end position="444"/>
    </location>
</feature>
<dbReference type="Proteomes" id="UP000598488">
    <property type="component" value="Unassembled WGS sequence"/>
</dbReference>
<dbReference type="EMBL" id="JAEMUH010000011">
    <property type="protein sequence ID" value="MBJ7551478.1"/>
    <property type="molecule type" value="Genomic_DNA"/>
</dbReference>
<feature type="domain" description="Type II/III secretion system secretin-like" evidence="3">
    <location>
        <begin position="238"/>
        <end position="392"/>
    </location>
</feature>
<reference evidence="5 6" key="1">
    <citation type="submission" date="2020-12" db="EMBL/GenBank/DDBJ databases">
        <title>Comparative genome analysis of fungal antagonists Marinomonas ostreistagni 398 and M. spartinae 468.</title>
        <authorList>
            <person name="Fields J.L."/>
            <person name="Mavrodi O.V."/>
            <person name="Biber P.D."/>
            <person name="Indest K.J."/>
            <person name="Mavrodi D.V."/>
        </authorList>
    </citation>
    <scope>NUCLEOTIDE SEQUENCE [LARGE SCALE GENOMIC DNA]</scope>
    <source>
        <strain evidence="5 6">USM7</strain>
    </source>
</reference>
<dbReference type="InterPro" id="IPR050810">
    <property type="entry name" value="Bact_Secretion_Sys_Channel"/>
</dbReference>
<organism evidence="5 6">
    <name type="scientific">Marinomonas ostreistagni</name>
    <dbReference type="NCBI Taxonomy" id="359209"/>
    <lineage>
        <taxon>Bacteria</taxon>
        <taxon>Pseudomonadati</taxon>
        <taxon>Pseudomonadota</taxon>
        <taxon>Gammaproteobacteria</taxon>
        <taxon>Oceanospirillales</taxon>
        <taxon>Oceanospirillaceae</taxon>
        <taxon>Marinomonas</taxon>
    </lineage>
</organism>
<evidence type="ECO:0000256" key="2">
    <source>
        <dbReference type="SAM" id="SignalP"/>
    </source>
</evidence>
<evidence type="ECO:0000259" key="3">
    <source>
        <dbReference type="Pfam" id="PF00263"/>
    </source>
</evidence>
<comment type="similarity">
    <text evidence="1">Belongs to the bacterial secretin family.</text>
</comment>
<accession>A0ABS0ZDN0</accession>
<dbReference type="InterPro" id="IPR001775">
    <property type="entry name" value="GspD/PilQ"/>
</dbReference>
<evidence type="ECO:0000313" key="6">
    <source>
        <dbReference type="Proteomes" id="UP000598488"/>
    </source>
</evidence>
<evidence type="ECO:0000313" key="5">
    <source>
        <dbReference type="EMBL" id="MBJ7551478.1"/>
    </source>
</evidence>
<dbReference type="PANTHER" id="PTHR30332">
    <property type="entry name" value="PROBABLE GENERAL SECRETION PATHWAY PROTEIN D"/>
    <property type="match status" value="1"/>
</dbReference>
<dbReference type="InterPro" id="IPR032789">
    <property type="entry name" value="T2SS-T3SS_pil_N"/>
</dbReference>
<comment type="caution">
    <text evidence="5">The sequence shown here is derived from an EMBL/GenBank/DDBJ whole genome shotgun (WGS) entry which is preliminary data.</text>
</comment>
<dbReference type="RefSeq" id="WP_199463059.1">
    <property type="nucleotide sequence ID" value="NZ_JAEMUH010000011.1"/>
</dbReference>
<dbReference type="InterPro" id="IPR004846">
    <property type="entry name" value="T2SS/T3SS_dom"/>
</dbReference>
<evidence type="ECO:0000259" key="4">
    <source>
        <dbReference type="Pfam" id="PF13629"/>
    </source>
</evidence>
<dbReference type="Pfam" id="PF13629">
    <property type="entry name" value="T2SS-T3SS_pil_N"/>
    <property type="match status" value="1"/>
</dbReference>
<feature type="domain" description="Pilus formation protein N-terminal" evidence="4">
    <location>
        <begin position="23"/>
        <end position="90"/>
    </location>
</feature>
<dbReference type="PANTHER" id="PTHR30332:SF17">
    <property type="entry name" value="TYPE IV PILIATION SYSTEM PROTEIN DR_0774-RELATED"/>
    <property type="match status" value="1"/>
</dbReference>
<dbReference type="Pfam" id="PF00263">
    <property type="entry name" value="Secretin"/>
    <property type="match status" value="1"/>
</dbReference>
<evidence type="ECO:0000256" key="1">
    <source>
        <dbReference type="RuleBase" id="RU004003"/>
    </source>
</evidence>
<proteinExistence type="inferred from homology"/>
<feature type="signal peptide" evidence="2">
    <location>
        <begin position="1"/>
        <end position="20"/>
    </location>
</feature>
<gene>
    <name evidence="5" type="ORF">JHD44_12360</name>
</gene>
<keyword evidence="2" id="KW-0732">Signal</keyword>
<sequence length="444" mass="49409">MAKYLLVLVTLIFSSPFIWAQELLNLAEGDARPISTKQEIGSVFITDPAIADYQVIDKNKIVVFGRGVGKAALLIFDDDGETIFQRQLVVNQSMVHIQQNIEMRYPNADVSIFNLGDKVVLSGTVATEEEKDGIYILVGELLGKPSENQDIEWKLNDNQSLTMDFMRKRIFTGVVNNIEVASTKQINVKISVAEVSHSLMQNFGLEFATSSQSSGVFVNALGSFSSDTIIRAITAINDDEIGQVLAEPNLSVISGETASFLVGGELPIATAYDDEVQITYKEFGIRLEMMAKVMRDDKIRVSLQPEVSSIDTQYGDSTYNIPAFKTRRARTTVELADGQSFVLGGLLNNEERELLRKIPYIGDIPILGSLFRYTETERNKTELLIIATVNLVKPISAEDIQLPTFQRTSNLDRFFVIPEKTYFSSKPETKQISEDILSQGGFKQ</sequence>
<dbReference type="PRINTS" id="PR00811">
    <property type="entry name" value="BCTERIALGSPD"/>
</dbReference>